<evidence type="ECO:0000256" key="1">
    <source>
        <dbReference type="ARBA" id="ARBA00023157"/>
    </source>
</evidence>
<sequence length="70" mass="7525">MVPLKSFAIKAALDAPSPSLRSAVQSLDRLVCASPPINQGDCEGLGCCYNPSDRMNPYYYGNTDDLVCNP</sequence>
<reference evidence="3 4" key="1">
    <citation type="submission" date="2019-04" db="EMBL/GenBank/DDBJ databases">
        <title>Draft genome of the big-headed turtle Platysternon megacephalum.</title>
        <authorList>
            <person name="Gong S."/>
        </authorList>
    </citation>
    <scope>NUCLEOTIDE SEQUENCE [LARGE SCALE GENOMIC DNA]</scope>
    <source>
        <strain evidence="3">DO16091913</strain>
        <tissue evidence="3">Muscle</tissue>
    </source>
</reference>
<protein>
    <recommendedName>
        <fullName evidence="2">P-type domain-containing protein</fullName>
    </recommendedName>
</protein>
<proteinExistence type="predicted"/>
<dbReference type="OrthoDB" id="10545026at2759"/>
<dbReference type="InterPro" id="IPR044913">
    <property type="entry name" value="P_trefoil_dom_sf"/>
</dbReference>
<evidence type="ECO:0000259" key="2">
    <source>
        <dbReference type="SMART" id="SM00018"/>
    </source>
</evidence>
<dbReference type="Proteomes" id="UP000297703">
    <property type="component" value="Unassembled WGS sequence"/>
</dbReference>
<accession>A0A4D9E1G1</accession>
<evidence type="ECO:0000313" key="4">
    <source>
        <dbReference type="Proteomes" id="UP000297703"/>
    </source>
</evidence>
<dbReference type="EMBL" id="QXTE01000148">
    <property type="protein sequence ID" value="TFK03999.1"/>
    <property type="molecule type" value="Genomic_DNA"/>
</dbReference>
<reference evidence="3 4" key="2">
    <citation type="submission" date="2019-04" db="EMBL/GenBank/DDBJ databases">
        <title>The genome sequence of big-headed turtle.</title>
        <authorList>
            <person name="Gong S."/>
        </authorList>
    </citation>
    <scope>NUCLEOTIDE SEQUENCE [LARGE SCALE GENOMIC DNA]</scope>
    <source>
        <strain evidence="3">DO16091913</strain>
        <tissue evidence="3">Muscle</tissue>
    </source>
</reference>
<dbReference type="SMART" id="SM00018">
    <property type="entry name" value="PD"/>
    <property type="match status" value="1"/>
</dbReference>
<keyword evidence="1" id="KW-1015">Disulfide bond</keyword>
<feature type="domain" description="P-type" evidence="2">
    <location>
        <begin position="20"/>
        <end position="65"/>
    </location>
</feature>
<gene>
    <name evidence="3" type="ORF">DR999_PMT13562</name>
</gene>
<dbReference type="SUPFAM" id="SSF57492">
    <property type="entry name" value="Trefoil"/>
    <property type="match status" value="1"/>
</dbReference>
<comment type="caution">
    <text evidence="3">The sequence shown here is derived from an EMBL/GenBank/DDBJ whole genome shotgun (WGS) entry which is preliminary data.</text>
</comment>
<keyword evidence="4" id="KW-1185">Reference proteome</keyword>
<dbReference type="AlphaFoldDB" id="A0A4D9E1G1"/>
<evidence type="ECO:0000313" key="3">
    <source>
        <dbReference type="EMBL" id="TFK03999.1"/>
    </source>
</evidence>
<name>A0A4D9E1G1_9SAUR</name>
<dbReference type="Pfam" id="PF00088">
    <property type="entry name" value="Trefoil"/>
    <property type="match status" value="1"/>
</dbReference>
<dbReference type="Gene3D" id="4.10.110.10">
    <property type="entry name" value="Spasmolytic Protein, domain 1"/>
    <property type="match status" value="1"/>
</dbReference>
<organism evidence="3 4">
    <name type="scientific">Platysternon megacephalum</name>
    <name type="common">big-headed turtle</name>
    <dbReference type="NCBI Taxonomy" id="55544"/>
    <lineage>
        <taxon>Eukaryota</taxon>
        <taxon>Metazoa</taxon>
        <taxon>Chordata</taxon>
        <taxon>Craniata</taxon>
        <taxon>Vertebrata</taxon>
        <taxon>Euteleostomi</taxon>
        <taxon>Archelosauria</taxon>
        <taxon>Testudinata</taxon>
        <taxon>Testudines</taxon>
        <taxon>Cryptodira</taxon>
        <taxon>Durocryptodira</taxon>
        <taxon>Testudinoidea</taxon>
        <taxon>Platysternidae</taxon>
        <taxon>Platysternon</taxon>
    </lineage>
</organism>
<dbReference type="CDD" id="cd00111">
    <property type="entry name" value="Trefoil"/>
    <property type="match status" value="1"/>
</dbReference>
<dbReference type="InterPro" id="IPR000519">
    <property type="entry name" value="P_trefoil_dom"/>
</dbReference>